<feature type="region of interest" description="Disordered" evidence="1">
    <location>
        <begin position="137"/>
        <end position="159"/>
    </location>
</feature>
<dbReference type="AlphaFoldDB" id="A0A1M6UVG8"/>
<reference evidence="2 3" key="1">
    <citation type="submission" date="2016-11" db="EMBL/GenBank/DDBJ databases">
        <authorList>
            <person name="Jaros S."/>
            <person name="Januszkiewicz K."/>
            <person name="Wedrychowicz H."/>
        </authorList>
    </citation>
    <scope>NUCLEOTIDE SEQUENCE [LARGE SCALE GENOMIC DNA]</scope>
    <source>
        <strain evidence="2 3">DSM 43832</strain>
    </source>
</reference>
<organism evidence="2 3">
    <name type="scientific">Pseudonocardia thermophila</name>
    <dbReference type="NCBI Taxonomy" id="1848"/>
    <lineage>
        <taxon>Bacteria</taxon>
        <taxon>Bacillati</taxon>
        <taxon>Actinomycetota</taxon>
        <taxon>Actinomycetes</taxon>
        <taxon>Pseudonocardiales</taxon>
        <taxon>Pseudonocardiaceae</taxon>
        <taxon>Pseudonocardia</taxon>
    </lineage>
</organism>
<name>A0A1M6UVG8_PSETH</name>
<accession>A0A1M6UVG8</accession>
<dbReference type="Proteomes" id="UP000184363">
    <property type="component" value="Unassembled WGS sequence"/>
</dbReference>
<evidence type="ECO:0000313" key="2">
    <source>
        <dbReference type="EMBL" id="SHK73165.1"/>
    </source>
</evidence>
<dbReference type="STRING" id="1848.SAMN05443637_11136"/>
<dbReference type="EMBL" id="FRAP01000011">
    <property type="protein sequence ID" value="SHK73165.1"/>
    <property type="molecule type" value="Genomic_DNA"/>
</dbReference>
<evidence type="ECO:0000256" key="1">
    <source>
        <dbReference type="SAM" id="MobiDB-lite"/>
    </source>
</evidence>
<protein>
    <submittedName>
        <fullName evidence="2">Uncharacterized protein</fullName>
    </submittedName>
</protein>
<sequence>MAAAGTGYATAVTSEAVDAAHSRPAGASDELVEANGKFSEALEYLERVRGHLYSFHQLIGRCDLLLDDVVDGLRAAGRDDLADRVQDEVLGRNVLAGRWTFQIVEEFDEGYYAAFRDMEREVREQTLDGRRHVFEAEMEQRRRTKGRRGHEATPEDTRG</sequence>
<keyword evidence="3" id="KW-1185">Reference proteome</keyword>
<evidence type="ECO:0000313" key="3">
    <source>
        <dbReference type="Proteomes" id="UP000184363"/>
    </source>
</evidence>
<gene>
    <name evidence="2" type="ORF">SAMN05443637_11136</name>
</gene>
<dbReference type="OrthoDB" id="3212097at2"/>
<proteinExistence type="predicted"/>
<feature type="compositionally biased region" description="Basic and acidic residues" evidence="1">
    <location>
        <begin position="149"/>
        <end position="159"/>
    </location>
</feature>